<dbReference type="Gene3D" id="3.100.10.20">
    <property type="entry name" value="CRISPR-associated endonuclease Cas1, N-terminal domain"/>
    <property type="match status" value="1"/>
</dbReference>
<feature type="non-terminal residue" evidence="8">
    <location>
        <position position="158"/>
    </location>
</feature>
<dbReference type="Pfam" id="PF01867">
    <property type="entry name" value="Cas_Cas1"/>
    <property type="match status" value="1"/>
</dbReference>
<dbReference type="GO" id="GO:0004519">
    <property type="term" value="F:endonuclease activity"/>
    <property type="evidence" value="ECO:0007669"/>
    <property type="project" value="UniProtKB-KW"/>
</dbReference>
<keyword evidence="6" id="KW-0051">Antiviral defense</keyword>
<dbReference type="InterPro" id="IPR042211">
    <property type="entry name" value="CRISPR-assoc_Cas1_N"/>
</dbReference>
<dbReference type="GO" id="GO:0003676">
    <property type="term" value="F:nucleic acid binding"/>
    <property type="evidence" value="ECO:0007669"/>
    <property type="project" value="InterPro"/>
</dbReference>
<keyword evidence="2" id="KW-0479">Metal-binding</keyword>
<evidence type="ECO:0000256" key="2">
    <source>
        <dbReference type="ARBA" id="ARBA00022723"/>
    </source>
</evidence>
<dbReference type="Gene3D" id="3.90.320.10">
    <property type="match status" value="1"/>
</dbReference>
<keyword evidence="1" id="KW-0540">Nuclease</keyword>
<evidence type="ECO:0000256" key="5">
    <source>
        <dbReference type="ARBA" id="ARBA00022842"/>
    </source>
</evidence>
<evidence type="ECO:0000256" key="4">
    <source>
        <dbReference type="ARBA" id="ARBA00022801"/>
    </source>
</evidence>
<proteinExistence type="predicted"/>
<keyword evidence="4" id="KW-0378">Hydrolase</keyword>
<evidence type="ECO:0000256" key="3">
    <source>
        <dbReference type="ARBA" id="ARBA00022759"/>
    </source>
</evidence>
<evidence type="ECO:0000259" key="7">
    <source>
        <dbReference type="Pfam" id="PF01930"/>
    </source>
</evidence>
<keyword evidence="5" id="KW-0460">Magnesium</keyword>
<reference evidence="8" key="1">
    <citation type="submission" date="2013-08" db="EMBL/GenBank/DDBJ databases">
        <authorList>
            <person name="Mendez C."/>
            <person name="Richter M."/>
            <person name="Ferrer M."/>
            <person name="Sanchez J."/>
        </authorList>
    </citation>
    <scope>NUCLEOTIDE SEQUENCE</scope>
</reference>
<evidence type="ECO:0000313" key="8">
    <source>
        <dbReference type="EMBL" id="EQD32455.1"/>
    </source>
</evidence>
<evidence type="ECO:0000256" key="6">
    <source>
        <dbReference type="ARBA" id="ARBA00023118"/>
    </source>
</evidence>
<dbReference type="EMBL" id="AUZX01014385">
    <property type="protein sequence ID" value="EQD32455.1"/>
    <property type="molecule type" value="Genomic_DNA"/>
</dbReference>
<dbReference type="AlphaFoldDB" id="T0ZRK0"/>
<dbReference type="InterPro" id="IPR022765">
    <property type="entry name" value="Dna2/Cas4_DUF83"/>
</dbReference>
<reference evidence="8" key="2">
    <citation type="journal article" date="2014" name="ISME J.">
        <title>Microbial stratification in low pH oxic and suboxic macroscopic growths along an acid mine drainage.</title>
        <authorList>
            <person name="Mendez-Garcia C."/>
            <person name="Mesa V."/>
            <person name="Sprenger R.R."/>
            <person name="Richter M."/>
            <person name="Diez M.S."/>
            <person name="Solano J."/>
            <person name="Bargiela R."/>
            <person name="Golyshina O.V."/>
            <person name="Manteca A."/>
            <person name="Ramos J.L."/>
            <person name="Gallego J.R."/>
            <person name="Llorente I."/>
            <person name="Martins Dos Santos V.A."/>
            <person name="Jensen O.N."/>
            <person name="Pelaez A.I."/>
            <person name="Sanchez J."/>
            <person name="Ferrer M."/>
        </authorList>
    </citation>
    <scope>NUCLEOTIDE SEQUENCE</scope>
</reference>
<feature type="domain" description="DUF83" evidence="7">
    <location>
        <begin position="1"/>
        <end position="72"/>
    </location>
</feature>
<comment type="caution">
    <text evidence="8">The sequence shown here is derived from an EMBL/GenBank/DDBJ whole genome shotgun (WGS) entry which is preliminary data.</text>
</comment>
<keyword evidence="3" id="KW-0255">Endonuclease</keyword>
<protein>
    <submittedName>
        <fullName evidence="8">CRISPR-associated Cas1/Cas4 family protein</fullName>
    </submittedName>
</protein>
<dbReference type="GO" id="GO:0043571">
    <property type="term" value="P:maintenance of CRISPR repeat elements"/>
    <property type="evidence" value="ECO:0007669"/>
    <property type="project" value="InterPro"/>
</dbReference>
<accession>T0ZRK0</accession>
<dbReference type="GO" id="GO:0051607">
    <property type="term" value="P:defense response to virus"/>
    <property type="evidence" value="ECO:0007669"/>
    <property type="project" value="UniProtKB-KW"/>
</dbReference>
<gene>
    <name evidence="8" type="ORF">B1A_19499</name>
</gene>
<organism evidence="8">
    <name type="scientific">mine drainage metagenome</name>
    <dbReference type="NCBI Taxonomy" id="410659"/>
    <lineage>
        <taxon>unclassified sequences</taxon>
        <taxon>metagenomes</taxon>
        <taxon>ecological metagenomes</taxon>
    </lineage>
</organism>
<dbReference type="Pfam" id="PF01930">
    <property type="entry name" value="Cas_Cas4"/>
    <property type="match status" value="1"/>
</dbReference>
<dbReference type="InterPro" id="IPR002729">
    <property type="entry name" value="CRISPR-assoc_Cas1"/>
</dbReference>
<dbReference type="GO" id="GO:0046872">
    <property type="term" value="F:metal ion binding"/>
    <property type="evidence" value="ECO:0007669"/>
    <property type="project" value="UniProtKB-KW"/>
</dbReference>
<sequence length="158" mass="17417">MILEENGYSCEQGVLYYVQSRERVEIPFDEELRALTGAAIAGMRHMAAVGQIPPPLEGSPKCNRCSLAGICLPDEVNFFRRMEVPPRPLAVPRDEALPLYVQARGGKVAKNGETLQVSAEDEPSQSVRLIDISQLLVMGQVYVTTPALHELMAREIPV</sequence>
<dbReference type="GO" id="GO:0016787">
    <property type="term" value="F:hydrolase activity"/>
    <property type="evidence" value="ECO:0007669"/>
    <property type="project" value="UniProtKB-KW"/>
</dbReference>
<evidence type="ECO:0000256" key="1">
    <source>
        <dbReference type="ARBA" id="ARBA00022722"/>
    </source>
</evidence>
<dbReference type="InterPro" id="IPR011604">
    <property type="entry name" value="PDDEXK-like_dom_sf"/>
</dbReference>
<name>T0ZRK0_9ZZZZ</name>